<dbReference type="STRING" id="283909.R7VA62"/>
<dbReference type="AlphaFoldDB" id="R7VA62"/>
<keyword evidence="5" id="KW-0406">Ion transport</keyword>
<keyword evidence="1" id="KW-0813">Transport</keyword>
<dbReference type="InterPro" id="IPR002394">
    <property type="entry name" value="Nicotinic_acetylcholine_rcpt"/>
</dbReference>
<keyword evidence="4" id="KW-0770">Synapse</keyword>
<dbReference type="InterPro" id="IPR006201">
    <property type="entry name" value="Neur_channel"/>
</dbReference>
<dbReference type="EMBL" id="AMQN01017899">
    <property type="status" value="NOT_ANNOTATED_CDS"/>
    <property type="molecule type" value="Genomic_DNA"/>
</dbReference>
<dbReference type="PANTHER" id="PTHR18945">
    <property type="entry name" value="NEUROTRANSMITTER GATED ION CHANNEL"/>
    <property type="match status" value="1"/>
</dbReference>
<evidence type="ECO:0000313" key="14">
    <source>
        <dbReference type="EnsemblMetazoa" id="CapteP206097"/>
    </source>
</evidence>
<dbReference type="HOGENOM" id="CLU_018074_2_2_1"/>
<evidence type="ECO:0000256" key="11">
    <source>
        <dbReference type="SAM" id="SignalP"/>
    </source>
</evidence>
<dbReference type="PRINTS" id="PR00254">
    <property type="entry name" value="NICOTINICR"/>
</dbReference>
<gene>
    <name evidence="13" type="ORF">CAPTEDRAFT_206097</name>
</gene>
<keyword evidence="15" id="KW-1185">Reference proteome</keyword>
<protein>
    <recommendedName>
        <fullName evidence="12">Neurotransmitter-gated ion-channel ligand-binding domain-containing protein</fullName>
    </recommendedName>
</protein>
<evidence type="ECO:0000313" key="15">
    <source>
        <dbReference type="Proteomes" id="UP000014760"/>
    </source>
</evidence>
<feature type="chain" id="PRO_5008788873" description="Neurotransmitter-gated ion-channel ligand-binding domain-containing protein" evidence="11">
    <location>
        <begin position="17"/>
        <end position="245"/>
    </location>
</feature>
<name>R7VA62_CAPTE</name>
<evidence type="ECO:0000256" key="1">
    <source>
        <dbReference type="ARBA" id="ARBA00022448"/>
    </source>
</evidence>
<evidence type="ECO:0000256" key="8">
    <source>
        <dbReference type="ARBA" id="ARBA00023286"/>
    </source>
</evidence>
<keyword evidence="9" id="KW-0407">Ion channel</keyword>
<dbReference type="Proteomes" id="UP000014760">
    <property type="component" value="Unassembled WGS sequence"/>
</dbReference>
<dbReference type="EnsemblMetazoa" id="CapteT206097">
    <property type="protein sequence ID" value="CapteP206097"/>
    <property type="gene ID" value="CapteG206097"/>
</dbReference>
<feature type="signal peptide" evidence="11">
    <location>
        <begin position="1"/>
        <end position="16"/>
    </location>
</feature>
<dbReference type="Gene3D" id="2.70.170.10">
    <property type="entry name" value="Neurotransmitter-gated ion-channel ligand-binding domain"/>
    <property type="match status" value="1"/>
</dbReference>
<proteinExistence type="predicted"/>
<dbReference type="GO" id="GO:0022848">
    <property type="term" value="F:acetylcholine-gated monoatomic cation-selective channel activity"/>
    <property type="evidence" value="ECO:0007669"/>
    <property type="project" value="InterPro"/>
</dbReference>
<keyword evidence="3" id="KW-0812">Transmembrane</keyword>
<dbReference type="InterPro" id="IPR036734">
    <property type="entry name" value="Neur_chan_lig-bd_sf"/>
</dbReference>
<reference evidence="13 15" key="2">
    <citation type="journal article" date="2013" name="Nature">
        <title>Insights into bilaterian evolution from three spiralian genomes.</title>
        <authorList>
            <person name="Simakov O."/>
            <person name="Marletaz F."/>
            <person name="Cho S.J."/>
            <person name="Edsinger-Gonzales E."/>
            <person name="Havlak P."/>
            <person name="Hellsten U."/>
            <person name="Kuo D.H."/>
            <person name="Larsson T."/>
            <person name="Lv J."/>
            <person name="Arendt D."/>
            <person name="Savage R."/>
            <person name="Osoegawa K."/>
            <person name="de Jong P."/>
            <person name="Grimwood J."/>
            <person name="Chapman J.A."/>
            <person name="Shapiro H."/>
            <person name="Aerts A."/>
            <person name="Otillar R.P."/>
            <person name="Terry A.Y."/>
            <person name="Boore J.L."/>
            <person name="Grigoriev I.V."/>
            <person name="Lindberg D.R."/>
            <person name="Seaver E.C."/>
            <person name="Weisblat D.A."/>
            <person name="Putnam N.H."/>
            <person name="Rokhsar D.S."/>
        </authorList>
    </citation>
    <scope>NUCLEOTIDE SEQUENCE</scope>
    <source>
        <strain evidence="13 15">I ESC-2004</strain>
    </source>
</reference>
<evidence type="ECO:0000256" key="4">
    <source>
        <dbReference type="ARBA" id="ARBA00023018"/>
    </source>
</evidence>
<reference evidence="15" key="1">
    <citation type="submission" date="2012-12" db="EMBL/GenBank/DDBJ databases">
        <authorList>
            <person name="Hellsten U."/>
            <person name="Grimwood J."/>
            <person name="Chapman J.A."/>
            <person name="Shapiro H."/>
            <person name="Aerts A."/>
            <person name="Otillar R.P."/>
            <person name="Terry A.Y."/>
            <person name="Boore J.L."/>
            <person name="Simakov O."/>
            <person name="Marletaz F."/>
            <person name="Cho S.-J."/>
            <person name="Edsinger-Gonzales E."/>
            <person name="Havlak P."/>
            <person name="Kuo D.-H."/>
            <person name="Larsson T."/>
            <person name="Lv J."/>
            <person name="Arendt D."/>
            <person name="Savage R."/>
            <person name="Osoegawa K."/>
            <person name="de Jong P."/>
            <person name="Lindberg D.R."/>
            <person name="Seaver E.C."/>
            <person name="Weisblat D.A."/>
            <person name="Putnam N.H."/>
            <person name="Grigoriev I.V."/>
            <person name="Rokhsar D.S."/>
        </authorList>
    </citation>
    <scope>NUCLEOTIDE SEQUENCE</scope>
    <source>
        <strain evidence="15">I ESC-2004</strain>
    </source>
</reference>
<evidence type="ECO:0000259" key="12">
    <source>
        <dbReference type="Pfam" id="PF02931"/>
    </source>
</evidence>
<evidence type="ECO:0000256" key="10">
    <source>
        <dbReference type="ARBA" id="ARBA00034099"/>
    </source>
</evidence>
<evidence type="ECO:0000256" key="6">
    <source>
        <dbReference type="ARBA" id="ARBA00023136"/>
    </source>
</evidence>
<evidence type="ECO:0000256" key="7">
    <source>
        <dbReference type="ARBA" id="ARBA00023170"/>
    </source>
</evidence>
<evidence type="ECO:0000313" key="13">
    <source>
        <dbReference type="EMBL" id="ELU15693.1"/>
    </source>
</evidence>
<keyword evidence="2" id="KW-1003">Cell membrane</keyword>
<dbReference type="GO" id="GO:0004888">
    <property type="term" value="F:transmembrane signaling receptor activity"/>
    <property type="evidence" value="ECO:0007669"/>
    <property type="project" value="InterPro"/>
</dbReference>
<keyword evidence="8" id="KW-1071">Ligand-gated ion channel</keyword>
<reference evidence="14" key="3">
    <citation type="submission" date="2015-06" db="UniProtKB">
        <authorList>
            <consortium name="EnsemblMetazoa"/>
        </authorList>
    </citation>
    <scope>IDENTIFICATION</scope>
</reference>
<accession>R7VA62</accession>
<dbReference type="Pfam" id="PF02931">
    <property type="entry name" value="Neur_chan_LBD"/>
    <property type="match status" value="1"/>
</dbReference>
<evidence type="ECO:0000256" key="2">
    <source>
        <dbReference type="ARBA" id="ARBA00022475"/>
    </source>
</evidence>
<dbReference type="EMBL" id="KB293639">
    <property type="protein sequence ID" value="ELU15693.1"/>
    <property type="molecule type" value="Genomic_DNA"/>
</dbReference>
<dbReference type="GO" id="GO:0045211">
    <property type="term" value="C:postsynaptic membrane"/>
    <property type="evidence" value="ECO:0007669"/>
    <property type="project" value="InterPro"/>
</dbReference>
<evidence type="ECO:0000256" key="5">
    <source>
        <dbReference type="ARBA" id="ARBA00023065"/>
    </source>
</evidence>
<dbReference type="OMA" id="RERLWHS"/>
<dbReference type="OrthoDB" id="410315at2759"/>
<evidence type="ECO:0000256" key="3">
    <source>
        <dbReference type="ARBA" id="ARBA00022692"/>
    </source>
</evidence>
<comment type="subcellular location">
    <subcellularLocation>
        <location evidence="10">Synaptic cell membrane</location>
        <topology evidence="10">Multi-pass membrane protein</topology>
    </subcellularLocation>
</comment>
<keyword evidence="6" id="KW-0472">Membrane</keyword>
<sequence length="245" mass="28239">MRAIVILLTWICLSICSHIEAVGKRNSQASEDHLLNDLLQSVSRIVRPSYNSSVGVTVGLSLTPLYIDGIEEIGPEEAKLTVVGWLLYRWKDFHLQWNPEEYDGITEIRVPIDLIWKPDIVLYNNLDVELEVDGSALATIENFGTVLWAPRTKLRVLATKPVTSSSWMNWTPREYDWSAEFKFMSWAYDGFKLDLQLEGEEMHVWDFKSRTYSIVNHSANRTEVYYACCPEPFPSITYTIQLKLN</sequence>
<feature type="domain" description="Neurotransmitter-gated ion-channel ligand-binding" evidence="12">
    <location>
        <begin position="31"/>
        <end position="243"/>
    </location>
</feature>
<keyword evidence="11" id="KW-0732">Signal</keyword>
<organism evidence="13">
    <name type="scientific">Capitella teleta</name>
    <name type="common">Polychaete worm</name>
    <dbReference type="NCBI Taxonomy" id="283909"/>
    <lineage>
        <taxon>Eukaryota</taxon>
        <taxon>Metazoa</taxon>
        <taxon>Spiralia</taxon>
        <taxon>Lophotrochozoa</taxon>
        <taxon>Annelida</taxon>
        <taxon>Polychaeta</taxon>
        <taxon>Sedentaria</taxon>
        <taxon>Scolecida</taxon>
        <taxon>Capitellidae</taxon>
        <taxon>Capitella</taxon>
    </lineage>
</organism>
<evidence type="ECO:0000256" key="9">
    <source>
        <dbReference type="ARBA" id="ARBA00023303"/>
    </source>
</evidence>
<dbReference type="InterPro" id="IPR006202">
    <property type="entry name" value="Neur_chan_lig-bd"/>
</dbReference>
<keyword evidence="7" id="KW-0675">Receptor</keyword>
<dbReference type="SUPFAM" id="SSF63712">
    <property type="entry name" value="Nicotinic receptor ligand binding domain-like"/>
    <property type="match status" value="1"/>
</dbReference>